<reference evidence="1" key="1">
    <citation type="submission" date="2017-12" db="EMBL/GenBank/DDBJ databases">
        <title>FDA dAtabase for Regulatory Grade micrObial Sequences (FDA-ARGOS): Supporting development and validation of Infectious Disease Dx tests.</title>
        <authorList>
            <person name="Campos J."/>
            <person name="Goldberg B."/>
            <person name="Tallon L."/>
            <person name="Sadzewicz L."/>
            <person name="Sengamalay N."/>
            <person name="Ott S."/>
            <person name="Godinez A."/>
            <person name="Nagaraj S."/>
            <person name="Vyas G."/>
            <person name="Aluvathingal J."/>
            <person name="Nadendla S."/>
            <person name="Geyer C."/>
            <person name="Nandy P."/>
            <person name="Hobson J."/>
            <person name="Sichtig H."/>
        </authorList>
    </citation>
    <scope>NUCLEOTIDE SEQUENCE</scope>
    <source>
        <strain evidence="1">FDAARGOS_252</strain>
    </source>
</reference>
<evidence type="ECO:0000313" key="1">
    <source>
        <dbReference type="EMBL" id="ARC36618.1"/>
    </source>
</evidence>
<evidence type="ECO:0000313" key="2">
    <source>
        <dbReference type="Proteomes" id="UP000191257"/>
    </source>
</evidence>
<sequence length="69" mass="7706">MNGPAFKECLQLVQAFFQDFQAFEAMKFFNHACDGAGFTFGKIAMFEVIADSLGSRVDFQRASSRQDAI</sequence>
<protein>
    <submittedName>
        <fullName evidence="1">Uncharacterized protein</fullName>
    </submittedName>
</protein>
<organism evidence="1 2">
    <name type="scientific">Paracoccus yeei</name>
    <dbReference type="NCBI Taxonomy" id="147645"/>
    <lineage>
        <taxon>Bacteria</taxon>
        <taxon>Pseudomonadati</taxon>
        <taxon>Pseudomonadota</taxon>
        <taxon>Alphaproteobacteria</taxon>
        <taxon>Rhodobacterales</taxon>
        <taxon>Paracoccaceae</taxon>
        <taxon>Paracoccus</taxon>
    </lineage>
</organism>
<accession>A0A1V0GS30</accession>
<proteinExistence type="predicted"/>
<dbReference type="KEGG" id="pye:A6J80_09680"/>
<gene>
    <name evidence="1" type="ORF">A6J80_09680</name>
</gene>
<keyword evidence="2" id="KW-1185">Reference proteome</keyword>
<name>A0A1V0GS30_9RHOB</name>
<dbReference type="Proteomes" id="UP000191257">
    <property type="component" value="Chromosome"/>
</dbReference>
<dbReference type="AlphaFoldDB" id="A0A1V0GS30"/>
<dbReference type="EMBL" id="CP020442">
    <property type="protein sequence ID" value="ARC36618.1"/>
    <property type="molecule type" value="Genomic_DNA"/>
</dbReference>